<evidence type="ECO:0000313" key="2">
    <source>
        <dbReference type="EMBL" id="KQL21359.1"/>
    </source>
</evidence>
<keyword evidence="1" id="KW-0472">Membrane</keyword>
<dbReference type="STRING" id="1637975.AN957_24230"/>
<proteinExistence type="predicted"/>
<comment type="caution">
    <text evidence="2">The sequence shown here is derived from an EMBL/GenBank/DDBJ whole genome shotgun (WGS) entry which is preliminary data.</text>
</comment>
<dbReference type="AlphaFoldDB" id="A0A0Q3VIA2"/>
<name>A0A0Q3VIA2_9BACI</name>
<dbReference type="EMBL" id="LJIX01000006">
    <property type="protein sequence ID" value="KQL21359.1"/>
    <property type="molecule type" value="Genomic_DNA"/>
</dbReference>
<dbReference type="Proteomes" id="UP000050996">
    <property type="component" value="Unassembled WGS sequence"/>
</dbReference>
<evidence type="ECO:0008006" key="4">
    <source>
        <dbReference type="Google" id="ProtNLM"/>
    </source>
</evidence>
<protein>
    <recommendedName>
        <fullName evidence="4">Polysaccharide chain length determinant N-terminal domain-containing protein</fullName>
    </recommendedName>
</protein>
<feature type="transmembrane region" description="Helical" evidence="1">
    <location>
        <begin position="21"/>
        <end position="41"/>
    </location>
</feature>
<reference evidence="2 3" key="1">
    <citation type="submission" date="2015-09" db="EMBL/GenBank/DDBJ databases">
        <title>Genome sequencing project for genomic taxonomy and phylogenomics of Bacillus-like bacteria.</title>
        <authorList>
            <person name="Liu B."/>
            <person name="Wang J."/>
            <person name="Zhu Y."/>
            <person name="Liu G."/>
            <person name="Chen Q."/>
            <person name="Chen Z."/>
            <person name="Lan J."/>
            <person name="Che J."/>
            <person name="Ge C."/>
            <person name="Shi H."/>
            <person name="Pan Z."/>
            <person name="Liu X."/>
        </authorList>
    </citation>
    <scope>NUCLEOTIDE SEQUENCE [LARGE SCALE GENOMIC DNA]</scope>
    <source>
        <strain evidence="2 3">FJAT-18043</strain>
    </source>
</reference>
<keyword evidence="1" id="KW-1133">Transmembrane helix</keyword>
<dbReference type="PATRIC" id="fig|1637975.4.peg.4883"/>
<evidence type="ECO:0000313" key="3">
    <source>
        <dbReference type="Proteomes" id="UP000050996"/>
    </source>
</evidence>
<keyword evidence="1" id="KW-0812">Transmembrane</keyword>
<organism evidence="2 3">
    <name type="scientific">Cytobacillus solani</name>
    <dbReference type="NCBI Taxonomy" id="1637975"/>
    <lineage>
        <taxon>Bacteria</taxon>
        <taxon>Bacillati</taxon>
        <taxon>Bacillota</taxon>
        <taxon>Bacilli</taxon>
        <taxon>Bacillales</taxon>
        <taxon>Bacillaceae</taxon>
        <taxon>Cytobacillus</taxon>
    </lineage>
</organism>
<sequence>MAEQKRFALYEYLVFFWKKKIFFLIIPLLFTLLGFGASYLIPKDGKYVGSATVFTGSIKQKALTNPSNVVATYGKDVHGVIDAYVSSESYVKIKIFDDNEERLKKDLQKMAAGIEQGLVDSYDLRYQTTEDIIKNNETTFEQLNDVITVSSERLEREDLTIEETEDITSLLEKSEADAAKAKTSIQSMKTDLAFFEKPGIVSQEVGPTNTYKLELTLAGLVLGIIAAILILMLWKYINDARRFYKND</sequence>
<dbReference type="RefSeq" id="WP_053478715.1">
    <property type="nucleotide sequence ID" value="NZ_CP041305.1"/>
</dbReference>
<evidence type="ECO:0000256" key="1">
    <source>
        <dbReference type="SAM" id="Phobius"/>
    </source>
</evidence>
<accession>A0A0Q3VIA2</accession>
<keyword evidence="3" id="KW-1185">Reference proteome</keyword>
<feature type="transmembrane region" description="Helical" evidence="1">
    <location>
        <begin position="215"/>
        <end position="237"/>
    </location>
</feature>
<gene>
    <name evidence="2" type="ORF">AN957_24230</name>
</gene>